<comment type="caution">
    <text evidence="2">The sequence shown here is derived from an EMBL/GenBank/DDBJ whole genome shotgun (WGS) entry which is preliminary data.</text>
</comment>
<name>A0AA39KF66_ARMTA</name>
<evidence type="ECO:0000313" key="3">
    <source>
        <dbReference type="Proteomes" id="UP001175211"/>
    </source>
</evidence>
<feature type="compositionally biased region" description="Polar residues" evidence="1">
    <location>
        <begin position="118"/>
        <end position="137"/>
    </location>
</feature>
<protein>
    <submittedName>
        <fullName evidence="2">Uncharacterized protein</fullName>
    </submittedName>
</protein>
<gene>
    <name evidence="2" type="ORF">EV420DRAFT_249174</name>
</gene>
<dbReference type="AlphaFoldDB" id="A0AA39KF66"/>
<evidence type="ECO:0000313" key="2">
    <source>
        <dbReference type="EMBL" id="KAK0460056.1"/>
    </source>
</evidence>
<reference evidence="2" key="1">
    <citation type="submission" date="2023-06" db="EMBL/GenBank/DDBJ databases">
        <authorList>
            <consortium name="Lawrence Berkeley National Laboratory"/>
            <person name="Ahrendt S."/>
            <person name="Sahu N."/>
            <person name="Indic B."/>
            <person name="Wong-Bajracharya J."/>
            <person name="Merenyi Z."/>
            <person name="Ke H.-M."/>
            <person name="Monk M."/>
            <person name="Kocsube S."/>
            <person name="Drula E."/>
            <person name="Lipzen A."/>
            <person name="Balint B."/>
            <person name="Henrissat B."/>
            <person name="Andreopoulos B."/>
            <person name="Martin F.M."/>
            <person name="Harder C.B."/>
            <person name="Rigling D."/>
            <person name="Ford K.L."/>
            <person name="Foster G.D."/>
            <person name="Pangilinan J."/>
            <person name="Papanicolaou A."/>
            <person name="Barry K."/>
            <person name="LaButti K."/>
            <person name="Viragh M."/>
            <person name="Koriabine M."/>
            <person name="Yan M."/>
            <person name="Riley R."/>
            <person name="Champramary S."/>
            <person name="Plett K.L."/>
            <person name="Tsai I.J."/>
            <person name="Slot J."/>
            <person name="Sipos G."/>
            <person name="Plett J."/>
            <person name="Nagy L.G."/>
            <person name="Grigoriev I.V."/>
        </authorList>
    </citation>
    <scope>NUCLEOTIDE SEQUENCE</scope>
    <source>
        <strain evidence="2">CCBAS 213</strain>
    </source>
</reference>
<dbReference type="EMBL" id="JAUEPS010000013">
    <property type="protein sequence ID" value="KAK0460056.1"/>
    <property type="molecule type" value="Genomic_DNA"/>
</dbReference>
<dbReference type="RefSeq" id="XP_060332182.1">
    <property type="nucleotide sequence ID" value="XM_060481390.1"/>
</dbReference>
<feature type="compositionally biased region" description="Acidic residues" evidence="1">
    <location>
        <begin position="77"/>
        <end position="89"/>
    </location>
</feature>
<feature type="compositionally biased region" description="Acidic residues" evidence="1">
    <location>
        <begin position="51"/>
        <end position="61"/>
    </location>
</feature>
<dbReference type="Proteomes" id="UP001175211">
    <property type="component" value="Unassembled WGS sequence"/>
</dbReference>
<proteinExistence type="predicted"/>
<accession>A0AA39KF66</accession>
<organism evidence="2 3">
    <name type="scientific">Armillaria tabescens</name>
    <name type="common">Ringless honey mushroom</name>
    <name type="synonym">Agaricus tabescens</name>
    <dbReference type="NCBI Taxonomy" id="1929756"/>
    <lineage>
        <taxon>Eukaryota</taxon>
        <taxon>Fungi</taxon>
        <taxon>Dikarya</taxon>
        <taxon>Basidiomycota</taxon>
        <taxon>Agaricomycotina</taxon>
        <taxon>Agaricomycetes</taxon>
        <taxon>Agaricomycetidae</taxon>
        <taxon>Agaricales</taxon>
        <taxon>Marasmiineae</taxon>
        <taxon>Physalacriaceae</taxon>
        <taxon>Desarmillaria</taxon>
    </lineage>
</organism>
<feature type="compositionally biased region" description="Basic and acidic residues" evidence="1">
    <location>
        <begin position="216"/>
        <end position="232"/>
    </location>
</feature>
<evidence type="ECO:0000256" key="1">
    <source>
        <dbReference type="SAM" id="MobiDB-lite"/>
    </source>
</evidence>
<dbReference type="GeneID" id="85364938"/>
<feature type="region of interest" description="Disordered" evidence="1">
    <location>
        <begin position="51"/>
        <end position="247"/>
    </location>
</feature>
<keyword evidence="3" id="KW-1185">Reference proteome</keyword>
<sequence>MQWTTTDPSLTQKYSVYFTAVQYFLADIRHYNVIRDVGELLSASEYEDDLDLGDEEDDYDLSDSFINDSSDIKEEHEEGESSDTADESEASSSTEESAHTSDTDGSQSYVSDDVDPESNVQTPLRNIRSNDTASLGSTYRLGKRYDGRSPSPTPPSPTLRKRRQASPDPEASDLDPPLVPGTSKANSISKASPRRHRFSSADSSEHTEGSDDAEENEPKAKQRNESHKGSETRRRRTQNGGKLMNIS</sequence>